<dbReference type="Proteomes" id="UP001151760">
    <property type="component" value="Unassembled WGS sequence"/>
</dbReference>
<accession>A0ABQ4WY00</accession>
<proteinExistence type="predicted"/>
<protein>
    <submittedName>
        <fullName evidence="1">Uncharacterized protein</fullName>
    </submittedName>
</protein>
<gene>
    <name evidence="1" type="ORF">Tco_0652591</name>
</gene>
<evidence type="ECO:0000313" key="2">
    <source>
        <dbReference type="Proteomes" id="UP001151760"/>
    </source>
</evidence>
<organism evidence="1 2">
    <name type="scientific">Tanacetum coccineum</name>
    <dbReference type="NCBI Taxonomy" id="301880"/>
    <lineage>
        <taxon>Eukaryota</taxon>
        <taxon>Viridiplantae</taxon>
        <taxon>Streptophyta</taxon>
        <taxon>Embryophyta</taxon>
        <taxon>Tracheophyta</taxon>
        <taxon>Spermatophyta</taxon>
        <taxon>Magnoliopsida</taxon>
        <taxon>eudicotyledons</taxon>
        <taxon>Gunneridae</taxon>
        <taxon>Pentapetalae</taxon>
        <taxon>asterids</taxon>
        <taxon>campanulids</taxon>
        <taxon>Asterales</taxon>
        <taxon>Asteraceae</taxon>
        <taxon>Asteroideae</taxon>
        <taxon>Anthemideae</taxon>
        <taxon>Anthemidinae</taxon>
        <taxon>Tanacetum</taxon>
    </lineage>
</organism>
<keyword evidence="2" id="KW-1185">Reference proteome</keyword>
<comment type="caution">
    <text evidence="1">The sequence shown here is derived from an EMBL/GenBank/DDBJ whole genome shotgun (WGS) entry which is preliminary data.</text>
</comment>
<reference evidence="1" key="2">
    <citation type="submission" date="2022-01" db="EMBL/GenBank/DDBJ databases">
        <authorList>
            <person name="Yamashiro T."/>
            <person name="Shiraishi A."/>
            <person name="Satake H."/>
            <person name="Nakayama K."/>
        </authorList>
    </citation>
    <scope>NUCLEOTIDE SEQUENCE</scope>
</reference>
<reference evidence="1" key="1">
    <citation type="journal article" date="2022" name="Int. J. Mol. Sci.">
        <title>Draft Genome of Tanacetum Coccineum: Genomic Comparison of Closely Related Tanacetum-Family Plants.</title>
        <authorList>
            <person name="Yamashiro T."/>
            <person name="Shiraishi A."/>
            <person name="Nakayama K."/>
            <person name="Satake H."/>
        </authorList>
    </citation>
    <scope>NUCLEOTIDE SEQUENCE</scope>
</reference>
<name>A0ABQ4WY00_9ASTR</name>
<sequence length="88" mass="10083">MSIARHATHRDPPEWCYRSERSLNIGGSTLASDLCLVSSRVIENTMKEELQLLERVRKCFHHANRRKSNTLSLTALPKFGKRLDESST</sequence>
<dbReference type="EMBL" id="BQNB010009034">
    <property type="protein sequence ID" value="GJS57807.1"/>
    <property type="molecule type" value="Genomic_DNA"/>
</dbReference>
<evidence type="ECO:0000313" key="1">
    <source>
        <dbReference type="EMBL" id="GJS57807.1"/>
    </source>
</evidence>